<dbReference type="EMBL" id="JASAYT010000007">
    <property type="protein sequence ID" value="MDP8174468.1"/>
    <property type="molecule type" value="Genomic_DNA"/>
</dbReference>
<dbReference type="Pfam" id="PF10040">
    <property type="entry name" value="CRISPR_Cas6"/>
    <property type="match status" value="1"/>
</dbReference>
<protein>
    <submittedName>
        <fullName evidence="2">CRISPR system precrRNA processing endoribonuclease RAMP protein Cas6</fullName>
    </submittedName>
</protein>
<proteinExistence type="predicted"/>
<accession>A0AAJ6P299</accession>
<name>A0AAJ6P299_9PAST</name>
<reference evidence="2" key="1">
    <citation type="journal article" date="2023" name="Front. Microbiol.">
        <title>Phylogeography and host specificity of Pasteurellaceae pathogenic to sea-farmed fish in the north-east Atlantic.</title>
        <authorList>
            <person name="Gulla S."/>
            <person name="Colquhoun D.J."/>
            <person name="Olsen A.B."/>
            <person name="Spilsberg B."/>
            <person name="Lagesen K."/>
            <person name="Aakesson C.P."/>
            <person name="Strom S."/>
            <person name="Manji F."/>
            <person name="Birkbeck T.H."/>
            <person name="Nilsen H.K."/>
        </authorList>
    </citation>
    <scope>NUCLEOTIDE SEQUENCE</scope>
    <source>
        <strain evidence="2">98B1</strain>
    </source>
</reference>
<evidence type="ECO:0000313" key="3">
    <source>
        <dbReference type="Proteomes" id="UP001231736"/>
    </source>
</evidence>
<dbReference type="RefSeq" id="WP_306375585.1">
    <property type="nucleotide sequence ID" value="NZ_JASAYT010000007.1"/>
</dbReference>
<evidence type="ECO:0000313" key="2">
    <source>
        <dbReference type="EMBL" id="MDP8174468.1"/>
    </source>
</evidence>
<dbReference type="InterPro" id="IPR019267">
    <property type="entry name" value="CRISPR-assoc_Cas6_C"/>
</dbReference>
<evidence type="ECO:0000259" key="1">
    <source>
        <dbReference type="Pfam" id="PF10040"/>
    </source>
</evidence>
<dbReference type="AlphaFoldDB" id="A0AAJ6P299"/>
<dbReference type="Proteomes" id="UP001231736">
    <property type="component" value="Unassembled WGS sequence"/>
</dbReference>
<organism evidence="2 3">
    <name type="scientific">Phocoenobacter skyensis</name>
    <dbReference type="NCBI Taxonomy" id="97481"/>
    <lineage>
        <taxon>Bacteria</taxon>
        <taxon>Pseudomonadati</taxon>
        <taxon>Pseudomonadota</taxon>
        <taxon>Gammaproteobacteria</taxon>
        <taxon>Pasteurellales</taxon>
        <taxon>Pasteurellaceae</taxon>
        <taxon>Phocoenobacter</taxon>
    </lineage>
</organism>
<feature type="domain" description="CRISPR-associated protein Cas6 C-terminal" evidence="1">
    <location>
        <begin position="180"/>
        <end position="299"/>
    </location>
</feature>
<gene>
    <name evidence="2" type="primary">cas6</name>
    <name evidence="2" type="ORF">QJU97_03225</name>
</gene>
<comment type="caution">
    <text evidence="2">The sequence shown here is derived from an EMBL/GenBank/DDBJ whole genome shotgun (WGS) entry which is preliminary data.</text>
</comment>
<sequence>MQLNTLKLARYRFIFRVTEPIFLPDYAGSTLRGVFGRALRRISCMTKQDDCKACSLYITCPYTNIFETPPKKHQIQKFSQVPNGYIIEPPQWGRKTYQIGEELSFELVLFGKLIEQLPLIAFAFQRAFQYSVAKGKGELVDIQHQLNNQFDSIYYDKKLLDHKTVIQMIGQLSDSIQLMITTPLRLQSDGKPLNEKSITIERFLIGLAKRISLLSEFHAQPLELDFVRLQQELTAIDDHKQLKWLDWKRYSSRQNQKMALGGVVGKWTLHNVSEDWLKLLYWGQWLHCGKNATFGLGKYEMTNL</sequence>
<dbReference type="Gene3D" id="3.30.70.1900">
    <property type="match status" value="1"/>
</dbReference>